<name>A0A653E4Z2_9PSED</name>
<dbReference type="AntiFam" id="ANF00013">
    <property type="entry name" value="tRNA translation"/>
</dbReference>
<protein>
    <submittedName>
        <fullName evidence="1">Uncharacterized protein</fullName>
    </submittedName>
</protein>
<reference evidence="1" key="1">
    <citation type="submission" date="2019-02" db="EMBL/GenBank/DDBJ databases">
        <authorList>
            <consortium name="Genoscope - CEA"/>
            <person name="William W."/>
        </authorList>
    </citation>
    <scope>NUCLEOTIDE SEQUENCE [LARGE SCALE GENOMIC DNA]</scope>
    <source>
        <strain evidence="1">YSy11</strain>
    </source>
</reference>
<dbReference type="EMBL" id="LR215729">
    <property type="protein sequence ID" value="VEV96842.1"/>
    <property type="molecule type" value="Genomic_DNA"/>
</dbReference>
<dbReference type="AlphaFoldDB" id="A0A653E4Z2"/>
<evidence type="ECO:0000313" key="1">
    <source>
        <dbReference type="EMBL" id="VEV96842.1"/>
    </source>
</evidence>
<gene>
    <name evidence="1" type="ORF">PMYSY11_1796</name>
</gene>
<sequence>MRRVTASGQIGRRNNYAPVAQLDRVPPSEGGGRGFESRLVRHIYLIYWAFLQKPDPSLRTNQS</sequence>
<organism evidence="1">
    <name type="scientific">Pseudomonas marincola</name>
    <dbReference type="NCBI Taxonomy" id="437900"/>
    <lineage>
        <taxon>Bacteria</taxon>
        <taxon>Pseudomonadati</taxon>
        <taxon>Pseudomonadota</taxon>
        <taxon>Gammaproteobacteria</taxon>
        <taxon>Pseudomonadales</taxon>
        <taxon>Pseudomonadaceae</taxon>
        <taxon>Pseudomonas</taxon>
    </lineage>
</organism>
<accession>A0A653E4Z2</accession>
<proteinExistence type="predicted"/>